<feature type="transmembrane region" description="Helical" evidence="1">
    <location>
        <begin position="39"/>
        <end position="64"/>
    </location>
</feature>
<evidence type="ECO:0000313" key="3">
    <source>
        <dbReference type="Proteomes" id="UP000059113"/>
    </source>
</evidence>
<dbReference type="EMBL" id="CP011310">
    <property type="protein sequence ID" value="AKQ41332.1"/>
    <property type="molecule type" value="Genomic_DNA"/>
</dbReference>
<dbReference type="OrthoDB" id="7408618at2"/>
<gene>
    <name evidence="2" type="ORF">CP97_03670</name>
</gene>
<dbReference type="RefSeq" id="WP_048884834.1">
    <property type="nucleotide sequence ID" value="NZ_CP011310.1"/>
</dbReference>
<dbReference type="AlphaFoldDB" id="A0A0H4V9N5"/>
<proteinExistence type="predicted"/>
<dbReference type="Proteomes" id="UP000059113">
    <property type="component" value="Chromosome"/>
</dbReference>
<dbReference type="PATRIC" id="fig|1648404.4.peg.773"/>
<accession>A0A0H4V9N5</accession>
<feature type="transmembrane region" description="Helical" evidence="1">
    <location>
        <begin position="90"/>
        <end position="113"/>
    </location>
</feature>
<evidence type="ECO:0000256" key="1">
    <source>
        <dbReference type="SAM" id="Phobius"/>
    </source>
</evidence>
<name>A0A0H4V9N5_9SPHN</name>
<evidence type="ECO:0008006" key="4">
    <source>
        <dbReference type="Google" id="ProtNLM"/>
    </source>
</evidence>
<keyword evidence="1" id="KW-0472">Membrane</keyword>
<evidence type="ECO:0000313" key="2">
    <source>
        <dbReference type="EMBL" id="AKQ41332.1"/>
    </source>
</evidence>
<feature type="transmembrane region" description="Helical" evidence="1">
    <location>
        <begin position="7"/>
        <end position="33"/>
    </location>
</feature>
<reference evidence="3" key="2">
    <citation type="submission" date="2015-04" db="EMBL/GenBank/DDBJ databases">
        <title>The complete genome sequence of Erythrobacter sp. s21-N3.</title>
        <authorList>
            <person name="Zhuang L."/>
            <person name="Liu Y."/>
            <person name="Shao Z."/>
        </authorList>
    </citation>
    <scope>NUCLEOTIDE SEQUENCE [LARGE SCALE GENOMIC DNA]</scope>
    <source>
        <strain evidence="3">s21-N3</strain>
    </source>
</reference>
<feature type="transmembrane region" description="Helical" evidence="1">
    <location>
        <begin position="119"/>
        <end position="143"/>
    </location>
</feature>
<protein>
    <recommendedName>
        <fullName evidence="4">Transmembrane protein</fullName>
    </recommendedName>
</protein>
<keyword evidence="3" id="KW-1185">Reference proteome</keyword>
<sequence>MTNYLILFAVIFGINLLPAFGPPTWSIIVLFGLNSDLPLVGIVVTGALAAALGRFTLAHGFRLLAKYVSQKTRRNLAAVREAIMSRKRHGIAGLALFAVSPLPSAQLFAAVGLAGVPLAAFTVAFFSGRLVSYTIYAGSAALIEHSSTGDAFRESFSSPVGIAVQILLLGALVAMMRINWEKVLGPATEYRDQP</sequence>
<reference evidence="2 3" key="1">
    <citation type="journal article" date="2015" name="Int. J. Syst. Evol. Microbiol.">
        <title>Erythrobacter atlanticus sp. nov., a bacterium from ocean sediment able to degrade polycyclic aromatic hydrocarbons.</title>
        <authorList>
            <person name="Zhuang L."/>
            <person name="Liu Y."/>
            <person name="Wang L."/>
            <person name="Wang W."/>
            <person name="Shao Z."/>
        </authorList>
    </citation>
    <scope>NUCLEOTIDE SEQUENCE [LARGE SCALE GENOMIC DNA]</scope>
    <source>
        <strain evidence="3">s21-N3</strain>
    </source>
</reference>
<keyword evidence="1" id="KW-1133">Transmembrane helix</keyword>
<dbReference type="STRING" id="1648404.CP97_03670"/>
<feature type="transmembrane region" description="Helical" evidence="1">
    <location>
        <begin position="155"/>
        <end position="176"/>
    </location>
</feature>
<organism evidence="2 3">
    <name type="scientific">Aurantiacibacter atlanticus</name>
    <dbReference type="NCBI Taxonomy" id="1648404"/>
    <lineage>
        <taxon>Bacteria</taxon>
        <taxon>Pseudomonadati</taxon>
        <taxon>Pseudomonadota</taxon>
        <taxon>Alphaproteobacteria</taxon>
        <taxon>Sphingomonadales</taxon>
        <taxon>Erythrobacteraceae</taxon>
        <taxon>Aurantiacibacter</taxon>
    </lineage>
</organism>
<keyword evidence="1" id="KW-0812">Transmembrane</keyword>
<dbReference type="KEGG" id="ery:CP97_03670"/>